<keyword evidence="8 12" id="KW-1015">Disulfide bond</keyword>
<name>A0AAQ3QMN4_9LILI</name>
<dbReference type="Gene3D" id="1.10.420.10">
    <property type="entry name" value="Peroxidase, domain 2"/>
    <property type="match status" value="1"/>
</dbReference>
<dbReference type="PANTHER" id="PTHR31517">
    <property type="match status" value="1"/>
</dbReference>
<feature type="binding site" evidence="11">
    <location>
        <position position="71"/>
    </location>
    <ligand>
        <name>Ca(2+)</name>
        <dbReference type="ChEBI" id="CHEBI:29108"/>
        <label>2</label>
    </ligand>
</feature>
<evidence type="ECO:0000256" key="7">
    <source>
        <dbReference type="ARBA" id="ARBA00023004"/>
    </source>
</evidence>
<dbReference type="AlphaFoldDB" id="A0AAQ3QMN4"/>
<evidence type="ECO:0000256" key="8">
    <source>
        <dbReference type="ARBA" id="ARBA00023157"/>
    </source>
</evidence>
<dbReference type="PANTHER" id="PTHR31517:SF84">
    <property type="entry name" value="PEROXIDASE"/>
    <property type="match status" value="1"/>
</dbReference>
<keyword evidence="3" id="KW-0349">Heme</keyword>
<comment type="catalytic activity">
    <reaction evidence="1">
        <text>2 a phenolic donor + H2O2 = 2 a phenolic radical donor + 2 H2O</text>
        <dbReference type="Rhea" id="RHEA:56136"/>
        <dbReference type="ChEBI" id="CHEBI:15377"/>
        <dbReference type="ChEBI" id="CHEBI:16240"/>
        <dbReference type="ChEBI" id="CHEBI:139520"/>
        <dbReference type="ChEBI" id="CHEBI:139521"/>
        <dbReference type="EC" id="1.11.1.7"/>
    </reaction>
</comment>
<dbReference type="GO" id="GO:0042744">
    <property type="term" value="P:hydrogen peroxide catabolic process"/>
    <property type="evidence" value="ECO:0007669"/>
    <property type="project" value="UniProtKB-KW"/>
</dbReference>
<evidence type="ECO:0000256" key="4">
    <source>
        <dbReference type="ARBA" id="ARBA00022723"/>
    </source>
</evidence>
<dbReference type="InterPro" id="IPR002016">
    <property type="entry name" value="Haem_peroxidase"/>
</dbReference>
<accession>A0AAQ3QMN4</accession>
<evidence type="ECO:0000256" key="12">
    <source>
        <dbReference type="PIRSR" id="PIRSR600823-5"/>
    </source>
</evidence>
<keyword evidence="5 11" id="KW-0106">Calcium</keyword>
<evidence type="ECO:0000256" key="2">
    <source>
        <dbReference type="ARBA" id="ARBA00022559"/>
    </source>
</evidence>
<protein>
    <submittedName>
        <fullName evidence="15">Peroxidase 27-like</fullName>
    </submittedName>
</protein>
<comment type="cofactor">
    <cofactor evidence="11">
        <name>Ca(2+)</name>
        <dbReference type="ChEBI" id="CHEBI:29108"/>
    </cofactor>
    <text evidence="11">Binds 2 calcium ions per subunit.</text>
</comment>
<reference evidence="15 16" key="1">
    <citation type="submission" date="2023-10" db="EMBL/GenBank/DDBJ databases">
        <title>Chromosome-scale genome assembly provides insights into flower coloration mechanisms of Canna indica.</title>
        <authorList>
            <person name="Li C."/>
        </authorList>
    </citation>
    <scope>NUCLEOTIDE SEQUENCE [LARGE SCALE GENOMIC DNA]</scope>
    <source>
        <tissue evidence="15">Flower</tissue>
    </source>
</reference>
<dbReference type="GO" id="GO:0046872">
    <property type="term" value="F:metal ion binding"/>
    <property type="evidence" value="ECO:0007669"/>
    <property type="project" value="UniProtKB-KW"/>
</dbReference>
<evidence type="ECO:0000256" key="9">
    <source>
        <dbReference type="ARBA" id="ARBA00023283"/>
    </source>
</evidence>
<keyword evidence="16" id="KW-1185">Reference proteome</keyword>
<dbReference type="Pfam" id="PF00141">
    <property type="entry name" value="peroxidase"/>
    <property type="match status" value="1"/>
</dbReference>
<keyword evidence="10" id="KW-0376">Hydrogen peroxide</keyword>
<keyword evidence="6" id="KW-0560">Oxidoreductase</keyword>
<dbReference type="SUPFAM" id="SSF48113">
    <property type="entry name" value="Heme-dependent peroxidases"/>
    <property type="match status" value="1"/>
</dbReference>
<dbReference type="FunFam" id="1.10.420.10:FF:000001">
    <property type="entry name" value="Peroxidase"/>
    <property type="match status" value="1"/>
</dbReference>
<dbReference type="InterPro" id="IPR000823">
    <property type="entry name" value="Peroxidase_pln"/>
</dbReference>
<comment type="similarity">
    <text evidence="13">Belongs to the peroxidase family.</text>
</comment>
<dbReference type="PROSITE" id="PS50873">
    <property type="entry name" value="PEROXIDASE_4"/>
    <property type="match status" value="1"/>
</dbReference>
<keyword evidence="2 15" id="KW-0575">Peroxidase</keyword>
<dbReference type="EMBL" id="CP136896">
    <property type="protein sequence ID" value="WOL15118.1"/>
    <property type="molecule type" value="Genomic_DNA"/>
</dbReference>
<evidence type="ECO:0000256" key="5">
    <source>
        <dbReference type="ARBA" id="ARBA00022837"/>
    </source>
</evidence>
<dbReference type="InterPro" id="IPR010255">
    <property type="entry name" value="Haem_peroxidase_sf"/>
</dbReference>
<dbReference type="Proteomes" id="UP001327560">
    <property type="component" value="Chromosome 7"/>
</dbReference>
<gene>
    <name evidence="15" type="ORF">Cni_G23899</name>
</gene>
<feature type="binding site" description="axial binding residue" evidence="11">
    <location>
        <position position="13"/>
    </location>
    <ligand>
        <name>heme b</name>
        <dbReference type="ChEBI" id="CHEBI:60344"/>
    </ligand>
    <ligandPart>
        <name>Fe</name>
        <dbReference type="ChEBI" id="CHEBI:18248"/>
    </ligandPart>
</feature>
<evidence type="ECO:0000256" key="3">
    <source>
        <dbReference type="ARBA" id="ARBA00022617"/>
    </source>
</evidence>
<organism evidence="15 16">
    <name type="scientific">Canna indica</name>
    <name type="common">Indian-shot</name>
    <dbReference type="NCBI Taxonomy" id="4628"/>
    <lineage>
        <taxon>Eukaryota</taxon>
        <taxon>Viridiplantae</taxon>
        <taxon>Streptophyta</taxon>
        <taxon>Embryophyta</taxon>
        <taxon>Tracheophyta</taxon>
        <taxon>Spermatophyta</taxon>
        <taxon>Magnoliopsida</taxon>
        <taxon>Liliopsida</taxon>
        <taxon>Zingiberales</taxon>
        <taxon>Cannaceae</taxon>
        <taxon>Canna</taxon>
    </lineage>
</organism>
<dbReference type="GO" id="GO:0006979">
    <property type="term" value="P:response to oxidative stress"/>
    <property type="evidence" value="ECO:0007669"/>
    <property type="project" value="InterPro"/>
</dbReference>
<dbReference type="GO" id="GO:0020037">
    <property type="term" value="F:heme binding"/>
    <property type="evidence" value="ECO:0007669"/>
    <property type="project" value="InterPro"/>
</dbReference>
<feature type="disulfide bond" evidence="12">
    <location>
        <begin position="20"/>
        <end position="52"/>
    </location>
</feature>
<evidence type="ECO:0000259" key="14">
    <source>
        <dbReference type="PROSITE" id="PS50873"/>
    </source>
</evidence>
<proteinExistence type="inferred from homology"/>
<keyword evidence="9" id="KW-0873">Pyrrolidone carboxylic acid</keyword>
<evidence type="ECO:0000256" key="10">
    <source>
        <dbReference type="ARBA" id="ARBA00023324"/>
    </source>
</evidence>
<evidence type="ECO:0000256" key="11">
    <source>
        <dbReference type="PIRSR" id="PIRSR600823-3"/>
    </source>
</evidence>
<evidence type="ECO:0000256" key="13">
    <source>
        <dbReference type="RuleBase" id="RU004241"/>
    </source>
</evidence>
<dbReference type="PRINTS" id="PR00461">
    <property type="entry name" value="PLPEROXIDASE"/>
</dbReference>
<comment type="cofactor">
    <cofactor evidence="11">
        <name>heme b</name>
        <dbReference type="ChEBI" id="CHEBI:60344"/>
    </cofactor>
    <text evidence="11">Binds 1 heme b (iron(II)-protoporphyrin IX) group per subunit.</text>
</comment>
<keyword evidence="7 11" id="KW-0408">Iron</keyword>
<feature type="domain" description="Plant heme peroxidase family profile" evidence="14">
    <location>
        <begin position="1"/>
        <end position="144"/>
    </location>
</feature>
<sequence length="145" mass="16205">MIISIKYFFSGAHAIGNSHCFSFDNRLHKYNAVSDIDPSFDPAYAIILRNKCKPGNNTVVEMVPGSSISFDTNYYKLVAKRQGLFHSDESLLDDTETRNYVYSRLDAPESSFFYDFGVSMINMGSVGVLTGNAGEIRKNCALVNY</sequence>
<evidence type="ECO:0000313" key="15">
    <source>
        <dbReference type="EMBL" id="WOL15118.1"/>
    </source>
</evidence>
<keyword evidence="4 11" id="KW-0479">Metal-binding</keyword>
<evidence type="ECO:0000256" key="1">
    <source>
        <dbReference type="ARBA" id="ARBA00000189"/>
    </source>
</evidence>
<evidence type="ECO:0000256" key="6">
    <source>
        <dbReference type="ARBA" id="ARBA00023002"/>
    </source>
</evidence>
<evidence type="ECO:0000313" key="16">
    <source>
        <dbReference type="Proteomes" id="UP001327560"/>
    </source>
</evidence>
<dbReference type="GO" id="GO:0140825">
    <property type="term" value="F:lactoperoxidase activity"/>
    <property type="evidence" value="ECO:0007669"/>
    <property type="project" value="UniProtKB-EC"/>
</dbReference>